<feature type="signal peptide" evidence="1">
    <location>
        <begin position="1"/>
        <end position="15"/>
    </location>
</feature>
<dbReference type="OrthoDB" id="2349272at2759"/>
<proteinExistence type="predicted"/>
<organism evidence="2 3">
    <name type="scientific">Polyplosphaeria fusca</name>
    <dbReference type="NCBI Taxonomy" id="682080"/>
    <lineage>
        <taxon>Eukaryota</taxon>
        <taxon>Fungi</taxon>
        <taxon>Dikarya</taxon>
        <taxon>Ascomycota</taxon>
        <taxon>Pezizomycotina</taxon>
        <taxon>Dothideomycetes</taxon>
        <taxon>Pleosporomycetidae</taxon>
        <taxon>Pleosporales</taxon>
        <taxon>Tetraplosphaeriaceae</taxon>
        <taxon>Polyplosphaeria</taxon>
    </lineage>
</organism>
<sequence>MLLTNIVLTAGLAAAAPSRCGRNTLTEAAIQAIAPSTASCAGAEFSNECATAADAVGPIQASFQKYGVTSTAEQAALIALMLYESGNFQYNIHHFPSPNPGQGTRNMQNYPFNLQYATALFGAQAQEKAAQGPDAVLGMLLGNDESFGSAAWFLTSQCNAQIRQGLHSGSQAGWSAYLTQCIGTTDTPDRDAVWTKAMQVLQSAA</sequence>
<dbReference type="EMBL" id="ML996105">
    <property type="protein sequence ID" value="KAF2739331.1"/>
    <property type="molecule type" value="Genomic_DNA"/>
</dbReference>
<gene>
    <name evidence="2" type="ORF">EJ04DRAFT_509034</name>
</gene>
<evidence type="ECO:0000313" key="2">
    <source>
        <dbReference type="EMBL" id="KAF2739331.1"/>
    </source>
</evidence>
<feature type="chain" id="PRO_5040415505" evidence="1">
    <location>
        <begin position="16"/>
        <end position="205"/>
    </location>
</feature>
<evidence type="ECO:0000256" key="1">
    <source>
        <dbReference type="SAM" id="SignalP"/>
    </source>
</evidence>
<protein>
    <submittedName>
        <fullName evidence="2">Uncharacterized protein</fullName>
    </submittedName>
</protein>
<reference evidence="2" key="1">
    <citation type="journal article" date="2020" name="Stud. Mycol.">
        <title>101 Dothideomycetes genomes: a test case for predicting lifestyles and emergence of pathogens.</title>
        <authorList>
            <person name="Haridas S."/>
            <person name="Albert R."/>
            <person name="Binder M."/>
            <person name="Bloem J."/>
            <person name="Labutti K."/>
            <person name="Salamov A."/>
            <person name="Andreopoulos B."/>
            <person name="Baker S."/>
            <person name="Barry K."/>
            <person name="Bills G."/>
            <person name="Bluhm B."/>
            <person name="Cannon C."/>
            <person name="Castanera R."/>
            <person name="Culley D."/>
            <person name="Daum C."/>
            <person name="Ezra D."/>
            <person name="Gonzalez J."/>
            <person name="Henrissat B."/>
            <person name="Kuo A."/>
            <person name="Liang C."/>
            <person name="Lipzen A."/>
            <person name="Lutzoni F."/>
            <person name="Magnuson J."/>
            <person name="Mondo S."/>
            <person name="Nolan M."/>
            <person name="Ohm R."/>
            <person name="Pangilinan J."/>
            <person name="Park H.-J."/>
            <person name="Ramirez L."/>
            <person name="Alfaro M."/>
            <person name="Sun H."/>
            <person name="Tritt A."/>
            <person name="Yoshinaga Y."/>
            <person name="Zwiers L.-H."/>
            <person name="Turgeon B."/>
            <person name="Goodwin S."/>
            <person name="Spatafora J."/>
            <person name="Crous P."/>
            <person name="Grigoriev I."/>
        </authorList>
    </citation>
    <scope>NUCLEOTIDE SEQUENCE</scope>
    <source>
        <strain evidence="2">CBS 125425</strain>
    </source>
</reference>
<comment type="caution">
    <text evidence="2">The sequence shown here is derived from an EMBL/GenBank/DDBJ whole genome shotgun (WGS) entry which is preliminary data.</text>
</comment>
<keyword evidence="3" id="KW-1185">Reference proteome</keyword>
<dbReference type="Proteomes" id="UP000799444">
    <property type="component" value="Unassembled WGS sequence"/>
</dbReference>
<accession>A0A9P4R9F7</accession>
<keyword evidence="1" id="KW-0732">Signal</keyword>
<name>A0A9P4R9F7_9PLEO</name>
<dbReference type="AlphaFoldDB" id="A0A9P4R9F7"/>
<evidence type="ECO:0000313" key="3">
    <source>
        <dbReference type="Proteomes" id="UP000799444"/>
    </source>
</evidence>